<gene>
    <name evidence="13" type="ORF">FB558_7378</name>
</gene>
<dbReference type="EC" id="3.5.1.18" evidence="5"/>
<dbReference type="SUPFAM" id="SSF55031">
    <property type="entry name" value="Bacterial exopeptidase dimerisation domain"/>
    <property type="match status" value="1"/>
</dbReference>
<dbReference type="GO" id="GO:0046872">
    <property type="term" value="F:metal ion binding"/>
    <property type="evidence" value="ECO:0007669"/>
    <property type="project" value="UniProtKB-KW"/>
</dbReference>
<keyword evidence="9" id="KW-0862">Zinc</keyword>
<evidence type="ECO:0000256" key="1">
    <source>
        <dbReference type="ARBA" id="ARBA00001941"/>
    </source>
</evidence>
<dbReference type="GO" id="GO:0009014">
    <property type="term" value="F:succinyl-diaminopimelate desuccinylase activity"/>
    <property type="evidence" value="ECO:0007669"/>
    <property type="project" value="UniProtKB-EC"/>
</dbReference>
<proteinExistence type="inferred from homology"/>
<comment type="caution">
    <text evidence="13">The sequence shown here is derived from an EMBL/GenBank/DDBJ whole genome shotgun (WGS) entry which is preliminary data.</text>
</comment>
<reference evidence="13 14" key="1">
    <citation type="submission" date="2019-06" db="EMBL/GenBank/DDBJ databases">
        <title>Sequencing the genomes of 1000 actinobacteria strains.</title>
        <authorList>
            <person name="Klenk H.-P."/>
        </authorList>
    </citation>
    <scope>NUCLEOTIDE SEQUENCE [LARGE SCALE GENOMIC DNA]</scope>
    <source>
        <strain evidence="13 14">DSM 45301</strain>
    </source>
</reference>
<dbReference type="Proteomes" id="UP000315677">
    <property type="component" value="Unassembled WGS sequence"/>
</dbReference>
<evidence type="ECO:0000256" key="2">
    <source>
        <dbReference type="ARBA" id="ARBA00001947"/>
    </source>
</evidence>
<dbReference type="PROSITE" id="PS00759">
    <property type="entry name" value="ARGE_DAPE_CPG2_2"/>
    <property type="match status" value="1"/>
</dbReference>
<keyword evidence="14" id="KW-1185">Reference proteome</keyword>
<comment type="catalytic activity">
    <reaction evidence="11">
        <text>N-succinyl-(2S,6S)-2,6-diaminopimelate + H2O = (2S,6S)-2,6-diaminopimelate + succinate</text>
        <dbReference type="Rhea" id="RHEA:22608"/>
        <dbReference type="ChEBI" id="CHEBI:15377"/>
        <dbReference type="ChEBI" id="CHEBI:30031"/>
        <dbReference type="ChEBI" id="CHEBI:57609"/>
        <dbReference type="ChEBI" id="CHEBI:58087"/>
        <dbReference type="EC" id="3.5.1.18"/>
    </reaction>
</comment>
<dbReference type="SUPFAM" id="SSF53187">
    <property type="entry name" value="Zn-dependent exopeptidases"/>
    <property type="match status" value="1"/>
</dbReference>
<evidence type="ECO:0000256" key="10">
    <source>
        <dbReference type="ARBA" id="ARBA00023285"/>
    </source>
</evidence>
<dbReference type="Gene3D" id="3.30.70.360">
    <property type="match status" value="1"/>
</dbReference>
<dbReference type="InterPro" id="IPR036264">
    <property type="entry name" value="Bact_exopeptidase_dim_dom"/>
</dbReference>
<dbReference type="GO" id="GO:0009089">
    <property type="term" value="P:lysine biosynthetic process via diaminopimelate"/>
    <property type="evidence" value="ECO:0007669"/>
    <property type="project" value="UniProtKB-UniPathway"/>
</dbReference>
<dbReference type="EMBL" id="VFPA01000005">
    <property type="protein sequence ID" value="TQM04345.1"/>
    <property type="molecule type" value="Genomic_DNA"/>
</dbReference>
<comment type="cofactor">
    <cofactor evidence="1">
        <name>Co(2+)</name>
        <dbReference type="ChEBI" id="CHEBI:48828"/>
    </cofactor>
</comment>
<evidence type="ECO:0000313" key="13">
    <source>
        <dbReference type="EMBL" id="TQM04345.1"/>
    </source>
</evidence>
<dbReference type="NCBIfam" id="TIGR01910">
    <property type="entry name" value="DapE-ArgE"/>
    <property type="match status" value="1"/>
</dbReference>
<dbReference type="PANTHER" id="PTHR43808">
    <property type="entry name" value="ACETYLORNITHINE DEACETYLASE"/>
    <property type="match status" value="1"/>
</dbReference>
<evidence type="ECO:0000256" key="3">
    <source>
        <dbReference type="ARBA" id="ARBA00005130"/>
    </source>
</evidence>
<evidence type="ECO:0000256" key="7">
    <source>
        <dbReference type="ARBA" id="ARBA00022723"/>
    </source>
</evidence>
<evidence type="ECO:0000256" key="4">
    <source>
        <dbReference type="ARBA" id="ARBA00006247"/>
    </source>
</evidence>
<comment type="cofactor">
    <cofactor evidence="2">
        <name>Zn(2+)</name>
        <dbReference type="ChEBI" id="CHEBI:29105"/>
    </cofactor>
</comment>
<dbReference type="InterPro" id="IPR050072">
    <property type="entry name" value="Peptidase_M20A"/>
</dbReference>
<evidence type="ECO:0000259" key="12">
    <source>
        <dbReference type="Pfam" id="PF07687"/>
    </source>
</evidence>
<dbReference type="UniPathway" id="UPA00034">
    <property type="reaction ID" value="UER00021"/>
</dbReference>
<evidence type="ECO:0000256" key="9">
    <source>
        <dbReference type="ARBA" id="ARBA00022833"/>
    </source>
</evidence>
<evidence type="ECO:0000256" key="11">
    <source>
        <dbReference type="ARBA" id="ARBA00051301"/>
    </source>
</evidence>
<dbReference type="Pfam" id="PF07687">
    <property type="entry name" value="M20_dimer"/>
    <property type="match status" value="1"/>
</dbReference>
<sequence length="393" mass="40972">MSYPVDEDAVVALTRDLVRLRTVNEDGAREAPAAALVAETMRSFGWEPQLSEVAPGRPNVVAVVEGGGGPGRTLAFEGHTDVVTEGDPDRWSVDPYGGEVRDGRLYGRGAADMKSGVAAMLHGVRALQAAGPFPGRVLVCALVDEEGMMLGAKHFAGTALARGVDGAIICEPEEGEICTSAKGAVRIRIDLHGAMAHGAMPQHGRNPLPALGRLLVALADLQERLQATHPAHEHLGAVYVTPTVSAAGSLDQINVIPGRATVAVDVRTIPGVDHAALVARVRELAAEAGARDGVTAEARVVDDRPCVEIAHTHPLVTALACAHEAVLGEPARYGGVPGATDGTILTRDAGIPTVVYGPGGKWIAHQVDEFVEVADIVRCAHVYAQAAARFLQP</sequence>
<dbReference type="AlphaFoldDB" id="A0A543D4T8"/>
<dbReference type="InterPro" id="IPR002933">
    <property type="entry name" value="Peptidase_M20"/>
</dbReference>
<dbReference type="OrthoDB" id="7055905at2"/>
<keyword evidence="10" id="KW-0170">Cobalt</keyword>
<dbReference type="PROSITE" id="PS00758">
    <property type="entry name" value="ARGE_DAPE_CPG2_1"/>
    <property type="match status" value="1"/>
</dbReference>
<dbReference type="InterPro" id="IPR011650">
    <property type="entry name" value="Peptidase_M20_dimer"/>
</dbReference>
<keyword evidence="7" id="KW-0479">Metal-binding</keyword>
<evidence type="ECO:0000313" key="14">
    <source>
        <dbReference type="Proteomes" id="UP000315677"/>
    </source>
</evidence>
<feature type="domain" description="Peptidase M20 dimerisation" evidence="12">
    <location>
        <begin position="180"/>
        <end position="291"/>
    </location>
</feature>
<accession>A0A543D4T8</accession>
<evidence type="ECO:0000256" key="6">
    <source>
        <dbReference type="ARBA" id="ARBA00016853"/>
    </source>
</evidence>
<comment type="similarity">
    <text evidence="4">Belongs to the peptidase M20A family.</text>
</comment>
<dbReference type="InterPro" id="IPR010182">
    <property type="entry name" value="ArgE/DapE"/>
</dbReference>
<comment type="pathway">
    <text evidence="3">Amino-acid biosynthesis; L-lysine biosynthesis via DAP pathway; LL-2,6-diaminopimelate from (S)-tetrahydrodipicolinate (succinylase route): step 3/3.</text>
</comment>
<evidence type="ECO:0000256" key="5">
    <source>
        <dbReference type="ARBA" id="ARBA00011921"/>
    </source>
</evidence>
<dbReference type="InterPro" id="IPR001261">
    <property type="entry name" value="ArgE/DapE_CS"/>
</dbReference>
<dbReference type="RefSeq" id="WP_142061711.1">
    <property type="nucleotide sequence ID" value="NZ_VFPA01000005.1"/>
</dbReference>
<organism evidence="13 14">
    <name type="scientific">Pseudonocardia kunmingensis</name>
    <dbReference type="NCBI Taxonomy" id="630975"/>
    <lineage>
        <taxon>Bacteria</taxon>
        <taxon>Bacillati</taxon>
        <taxon>Actinomycetota</taxon>
        <taxon>Actinomycetes</taxon>
        <taxon>Pseudonocardiales</taxon>
        <taxon>Pseudonocardiaceae</taxon>
        <taxon>Pseudonocardia</taxon>
    </lineage>
</organism>
<name>A0A543D4T8_9PSEU</name>
<dbReference type="Gene3D" id="3.40.630.10">
    <property type="entry name" value="Zn peptidases"/>
    <property type="match status" value="1"/>
</dbReference>
<evidence type="ECO:0000256" key="8">
    <source>
        <dbReference type="ARBA" id="ARBA00022801"/>
    </source>
</evidence>
<protein>
    <recommendedName>
        <fullName evidence="6">Probable succinyl-diaminopimelate desuccinylase</fullName>
        <ecNumber evidence="5">3.5.1.18</ecNumber>
    </recommendedName>
</protein>
<dbReference type="CDD" id="cd08659">
    <property type="entry name" value="M20_ArgE_DapE-like"/>
    <property type="match status" value="1"/>
</dbReference>
<keyword evidence="8" id="KW-0378">Hydrolase</keyword>
<dbReference type="Pfam" id="PF01546">
    <property type="entry name" value="Peptidase_M20"/>
    <property type="match status" value="1"/>
</dbReference>